<evidence type="ECO:0000313" key="1">
    <source>
        <dbReference type="EMBL" id="CAK6963206.1"/>
    </source>
</evidence>
<keyword evidence="2" id="KW-1185">Reference proteome</keyword>
<dbReference type="EMBL" id="CAWUFR010000063">
    <property type="protein sequence ID" value="CAK6963206.1"/>
    <property type="molecule type" value="Genomic_DNA"/>
</dbReference>
<accession>A0AAV1NUD4</accession>
<protein>
    <submittedName>
        <fullName evidence="1">Uncharacterized protein</fullName>
    </submittedName>
</protein>
<reference evidence="1 2" key="1">
    <citation type="submission" date="2024-01" db="EMBL/GenBank/DDBJ databases">
        <authorList>
            <person name="Alioto T."/>
            <person name="Alioto T."/>
            <person name="Gomez Garrido J."/>
        </authorList>
    </citation>
    <scope>NUCLEOTIDE SEQUENCE [LARGE SCALE GENOMIC DNA]</scope>
</reference>
<organism evidence="1 2">
    <name type="scientific">Scomber scombrus</name>
    <name type="common">Atlantic mackerel</name>
    <name type="synonym">Scomber vernalis</name>
    <dbReference type="NCBI Taxonomy" id="13677"/>
    <lineage>
        <taxon>Eukaryota</taxon>
        <taxon>Metazoa</taxon>
        <taxon>Chordata</taxon>
        <taxon>Craniata</taxon>
        <taxon>Vertebrata</taxon>
        <taxon>Euteleostomi</taxon>
        <taxon>Actinopterygii</taxon>
        <taxon>Neopterygii</taxon>
        <taxon>Teleostei</taxon>
        <taxon>Neoteleostei</taxon>
        <taxon>Acanthomorphata</taxon>
        <taxon>Pelagiaria</taxon>
        <taxon>Scombriformes</taxon>
        <taxon>Scombridae</taxon>
        <taxon>Scomber</taxon>
    </lineage>
</organism>
<dbReference type="AlphaFoldDB" id="A0AAV1NUD4"/>
<name>A0AAV1NUD4_SCOSC</name>
<proteinExistence type="predicted"/>
<evidence type="ECO:0000313" key="2">
    <source>
        <dbReference type="Proteomes" id="UP001314229"/>
    </source>
</evidence>
<comment type="caution">
    <text evidence="1">The sequence shown here is derived from an EMBL/GenBank/DDBJ whole genome shotgun (WGS) entry which is preliminary data.</text>
</comment>
<dbReference type="Proteomes" id="UP001314229">
    <property type="component" value="Unassembled WGS sequence"/>
</dbReference>
<sequence>MLRKSKDYSCPCFRPLNKTNCRWARYNYSKGDELFAVVDYASEYNDFVLAVLQSDWMKGIQSTAVVHPPSARSYTAYASSQLLDKCPQYAQLIIITLMSYKSVFKTELQHDYDSRKKDGYFLLCYFWYVVMKAPFDFTTESITSMLLDMVR</sequence>
<gene>
    <name evidence="1" type="ORF">FSCOSCO3_A031074</name>
</gene>